<dbReference type="InterPro" id="IPR001647">
    <property type="entry name" value="HTH_TetR"/>
</dbReference>
<dbReference type="InterPro" id="IPR050109">
    <property type="entry name" value="HTH-type_TetR-like_transc_reg"/>
</dbReference>
<dbReference type="PANTHER" id="PTHR30055">
    <property type="entry name" value="HTH-TYPE TRANSCRIPTIONAL REGULATOR RUTR"/>
    <property type="match status" value="1"/>
</dbReference>
<dbReference type="PANTHER" id="PTHR30055:SF148">
    <property type="entry name" value="TETR-FAMILY TRANSCRIPTIONAL REGULATOR"/>
    <property type="match status" value="1"/>
</dbReference>
<organism evidence="7 8">
    <name type="scientific">Streptomyces atriruber</name>
    <dbReference type="NCBI Taxonomy" id="545121"/>
    <lineage>
        <taxon>Bacteria</taxon>
        <taxon>Bacillati</taxon>
        <taxon>Actinomycetota</taxon>
        <taxon>Actinomycetes</taxon>
        <taxon>Kitasatosporales</taxon>
        <taxon>Streptomycetaceae</taxon>
        <taxon>Streptomyces</taxon>
    </lineage>
</organism>
<dbReference type="InterPro" id="IPR009057">
    <property type="entry name" value="Homeodomain-like_sf"/>
</dbReference>
<reference evidence="7 8" key="1">
    <citation type="submission" date="2024-06" db="EMBL/GenBank/DDBJ databases">
        <title>The Natural Products Discovery Center: Release of the First 8490 Sequenced Strains for Exploring Actinobacteria Biosynthetic Diversity.</title>
        <authorList>
            <person name="Kalkreuter E."/>
            <person name="Kautsar S.A."/>
            <person name="Yang D."/>
            <person name="Bader C.D."/>
            <person name="Teijaro C.N."/>
            <person name="Fluegel L."/>
            <person name="Davis C.M."/>
            <person name="Simpson J.R."/>
            <person name="Lauterbach L."/>
            <person name="Steele A.D."/>
            <person name="Gui C."/>
            <person name="Meng S."/>
            <person name="Li G."/>
            <person name="Viehrig K."/>
            <person name="Ye F."/>
            <person name="Su P."/>
            <person name="Kiefer A.F."/>
            <person name="Nichols A."/>
            <person name="Cepeda A.J."/>
            <person name="Yan W."/>
            <person name="Fan B."/>
            <person name="Jiang Y."/>
            <person name="Adhikari A."/>
            <person name="Zheng C.-J."/>
            <person name="Schuster L."/>
            <person name="Cowan T.M."/>
            <person name="Smanski M.J."/>
            <person name="Chevrette M.G."/>
            <person name="De Carvalho L.P.S."/>
            <person name="Shen B."/>
        </authorList>
    </citation>
    <scope>NUCLEOTIDE SEQUENCE [LARGE SCALE GENOMIC DNA]</scope>
    <source>
        <strain evidence="7 8">NPDC046838</strain>
    </source>
</reference>
<dbReference type="Pfam" id="PF00440">
    <property type="entry name" value="TetR_N"/>
    <property type="match status" value="1"/>
</dbReference>
<dbReference type="Proteomes" id="UP001551176">
    <property type="component" value="Unassembled WGS sequence"/>
</dbReference>
<protein>
    <submittedName>
        <fullName evidence="7">TetR/AcrR family transcriptional regulator</fullName>
    </submittedName>
</protein>
<feature type="domain" description="HTH tetR-type" evidence="6">
    <location>
        <begin position="44"/>
        <end position="104"/>
    </location>
</feature>
<accession>A0ABV3BF95</accession>
<dbReference type="Pfam" id="PF16859">
    <property type="entry name" value="TetR_C_11"/>
    <property type="match status" value="1"/>
</dbReference>
<evidence type="ECO:0000256" key="4">
    <source>
        <dbReference type="PROSITE-ProRule" id="PRU00335"/>
    </source>
</evidence>
<keyword evidence="3" id="KW-0804">Transcription</keyword>
<dbReference type="PROSITE" id="PS50977">
    <property type="entry name" value="HTH_TETR_2"/>
    <property type="match status" value="1"/>
</dbReference>
<gene>
    <name evidence="7" type="ORF">ABZ921_03500</name>
</gene>
<dbReference type="Gene3D" id="1.10.357.10">
    <property type="entry name" value="Tetracycline Repressor, domain 2"/>
    <property type="match status" value="1"/>
</dbReference>
<dbReference type="RefSeq" id="WP_359344218.1">
    <property type="nucleotide sequence ID" value="NZ_JBEYXV010000001.1"/>
</dbReference>
<feature type="region of interest" description="Disordered" evidence="5">
    <location>
        <begin position="1"/>
        <end position="43"/>
    </location>
</feature>
<evidence type="ECO:0000313" key="7">
    <source>
        <dbReference type="EMBL" id="MEU6819669.1"/>
    </source>
</evidence>
<comment type="caution">
    <text evidence="7">The sequence shown here is derived from an EMBL/GenBank/DDBJ whole genome shotgun (WGS) entry which is preliminary data.</text>
</comment>
<keyword evidence="8" id="KW-1185">Reference proteome</keyword>
<keyword evidence="1" id="KW-0805">Transcription regulation</keyword>
<proteinExistence type="predicted"/>
<sequence>MATPDPSLYAGGAGTVGKAGDAGDTGGADRSSRAARPAGRPRDTRLDEAILTATQELLEEAGYPGLTMEAVARRAGTTKPAIRRRWPSRQHLVIAALADMMGTEPTPDTGCTHCDLIEGIDTLSRAFGGSLGRRTLPALMAELADDPALDRVFTETIFHPRRATTEAALRRGIERGDIRPDADTDLLLDMLGATTYHRVLFGHLPVTDSLAHDVVMTVMGGAATPSWRAHYQRHHEPAKPLRKSPRRSDRGAPR</sequence>
<evidence type="ECO:0000256" key="5">
    <source>
        <dbReference type="SAM" id="MobiDB-lite"/>
    </source>
</evidence>
<evidence type="ECO:0000313" key="8">
    <source>
        <dbReference type="Proteomes" id="UP001551176"/>
    </source>
</evidence>
<dbReference type="InterPro" id="IPR011075">
    <property type="entry name" value="TetR_C"/>
</dbReference>
<evidence type="ECO:0000259" key="6">
    <source>
        <dbReference type="PROSITE" id="PS50977"/>
    </source>
</evidence>
<dbReference type="InterPro" id="IPR036271">
    <property type="entry name" value="Tet_transcr_reg_TetR-rel_C_sf"/>
</dbReference>
<evidence type="ECO:0000256" key="2">
    <source>
        <dbReference type="ARBA" id="ARBA00023125"/>
    </source>
</evidence>
<dbReference type="SUPFAM" id="SSF46689">
    <property type="entry name" value="Homeodomain-like"/>
    <property type="match status" value="1"/>
</dbReference>
<dbReference type="PRINTS" id="PR00455">
    <property type="entry name" value="HTHTETR"/>
</dbReference>
<dbReference type="Gene3D" id="1.10.10.60">
    <property type="entry name" value="Homeodomain-like"/>
    <property type="match status" value="1"/>
</dbReference>
<dbReference type="SUPFAM" id="SSF48498">
    <property type="entry name" value="Tetracyclin repressor-like, C-terminal domain"/>
    <property type="match status" value="1"/>
</dbReference>
<keyword evidence="2 4" id="KW-0238">DNA-binding</keyword>
<dbReference type="EMBL" id="JBEYXV010000001">
    <property type="protein sequence ID" value="MEU6819669.1"/>
    <property type="molecule type" value="Genomic_DNA"/>
</dbReference>
<evidence type="ECO:0000256" key="1">
    <source>
        <dbReference type="ARBA" id="ARBA00023015"/>
    </source>
</evidence>
<evidence type="ECO:0000256" key="3">
    <source>
        <dbReference type="ARBA" id="ARBA00023163"/>
    </source>
</evidence>
<feature type="region of interest" description="Disordered" evidence="5">
    <location>
        <begin position="228"/>
        <end position="254"/>
    </location>
</feature>
<name>A0ABV3BF95_9ACTN</name>
<feature type="DNA-binding region" description="H-T-H motif" evidence="4">
    <location>
        <begin position="67"/>
        <end position="86"/>
    </location>
</feature>